<dbReference type="RefSeq" id="WP_151513334.1">
    <property type="nucleotide sequence ID" value="NZ_VYUA01000046.1"/>
</dbReference>
<sequence length="341" mass="35598">MTGGGGVVRWNDETQSWETEPRRAYTPPAPPPPSAAPVVPPMPPGSPAAPSEDSAASPVVPTVLPTVPDPYAETGPYVVQGPPPGPYNNITGTHRPATAARTVRERITPLTAGLAVAVLAAGAAALWFTVGGGGGDGGRDDARGRTASAPAEEATDPDAGFPDGTDGTDDAASEPTDATATDTESPDTGDPPPGYVTQDDEEGFRIAVPEEWSERTKKTGGVFYEPFGSGELLQVFRVSEPGMTALDAVRAASEDRSVSPGFEEVRIGAVDNPLAGEAAELVYAYDSEDSGGRRRVLERVFTASDGRLYAVLVAAPDEQWPRHEEILSTAVTHFDPYDSPF</sequence>
<dbReference type="InterPro" id="IPR016123">
    <property type="entry name" value="Mog1/PsbP_a/b/a-sand"/>
</dbReference>
<dbReference type="Gene3D" id="3.40.1000.10">
    <property type="entry name" value="Mog1/PsbP, alpha/beta/alpha sandwich"/>
    <property type="match status" value="1"/>
</dbReference>
<dbReference type="AlphaFoldDB" id="A0A5N5ED34"/>
<gene>
    <name evidence="2" type="ORF">F5983_31605</name>
</gene>
<protein>
    <submittedName>
        <fullName evidence="2">Serine/arginine repetitive matrix protein 2</fullName>
    </submittedName>
</protein>
<dbReference type="EMBL" id="VYUA01000046">
    <property type="protein sequence ID" value="KAB2588536.1"/>
    <property type="molecule type" value="Genomic_DNA"/>
</dbReference>
<proteinExistence type="predicted"/>
<feature type="compositionally biased region" description="Pro residues" evidence="1">
    <location>
        <begin position="27"/>
        <end position="47"/>
    </location>
</feature>
<dbReference type="SUPFAM" id="SSF55724">
    <property type="entry name" value="Mog1p/PsbP-like"/>
    <property type="match status" value="1"/>
</dbReference>
<name>A0A5N5ED34_9ACTN</name>
<accession>A0A5N5ED34</accession>
<evidence type="ECO:0000256" key="1">
    <source>
        <dbReference type="SAM" id="MobiDB-lite"/>
    </source>
</evidence>
<organism evidence="2 3">
    <name type="scientific">Streptomyces arboris</name>
    <dbReference type="NCBI Taxonomy" id="2600619"/>
    <lineage>
        <taxon>Bacteria</taxon>
        <taxon>Bacillati</taxon>
        <taxon>Actinomycetota</taxon>
        <taxon>Actinomycetes</taxon>
        <taxon>Kitasatosporales</taxon>
        <taxon>Streptomycetaceae</taxon>
        <taxon>Streptomyces</taxon>
    </lineage>
</organism>
<feature type="region of interest" description="Disordered" evidence="1">
    <location>
        <begin position="1"/>
        <end position="63"/>
    </location>
</feature>
<evidence type="ECO:0000313" key="2">
    <source>
        <dbReference type="EMBL" id="KAB2588536.1"/>
    </source>
</evidence>
<keyword evidence="3" id="KW-1185">Reference proteome</keyword>
<feature type="region of interest" description="Disordered" evidence="1">
    <location>
        <begin position="134"/>
        <end position="202"/>
    </location>
</feature>
<feature type="compositionally biased region" description="Low complexity" evidence="1">
    <location>
        <begin position="48"/>
        <end position="63"/>
    </location>
</feature>
<reference evidence="2 3" key="1">
    <citation type="submission" date="2019-09" db="EMBL/GenBank/DDBJ databases">
        <authorList>
            <person name="Liu P."/>
        </authorList>
    </citation>
    <scope>NUCLEOTIDE SEQUENCE [LARGE SCALE GENOMIC DNA]</scope>
    <source>
        <strain evidence="2 3">TRM68085</strain>
    </source>
</reference>
<evidence type="ECO:0000313" key="3">
    <source>
        <dbReference type="Proteomes" id="UP000326907"/>
    </source>
</evidence>
<dbReference type="Proteomes" id="UP000326907">
    <property type="component" value="Unassembled WGS sequence"/>
</dbReference>
<comment type="caution">
    <text evidence="2">The sequence shown here is derived from an EMBL/GenBank/DDBJ whole genome shotgun (WGS) entry which is preliminary data.</text>
</comment>